<dbReference type="GO" id="GO:0005886">
    <property type="term" value="C:plasma membrane"/>
    <property type="evidence" value="ECO:0007669"/>
    <property type="project" value="UniProtKB-SubCell"/>
</dbReference>
<dbReference type="PIRSF" id="PIRSF006603">
    <property type="entry name" value="DinF"/>
    <property type="match status" value="1"/>
</dbReference>
<feature type="transmembrane region" description="Helical" evidence="9">
    <location>
        <begin position="256"/>
        <end position="283"/>
    </location>
</feature>
<evidence type="ECO:0000256" key="9">
    <source>
        <dbReference type="SAM" id="Phobius"/>
    </source>
</evidence>
<dbReference type="EMBL" id="DF196819">
    <property type="protein sequence ID" value="GAD29869.1"/>
    <property type="molecule type" value="Genomic_DNA"/>
</dbReference>
<feature type="transmembrane region" description="Helical" evidence="9">
    <location>
        <begin position="289"/>
        <end position="309"/>
    </location>
</feature>
<keyword evidence="6 9" id="KW-1133">Transmembrane helix</keyword>
<keyword evidence="3" id="KW-0813">Transport</keyword>
<sequence>MPTLVLQQFNRGFFRSLFWIALPIALQSMLFSSRSLVDIMMLGQLGNVEVAAAGIAGKAFFVALVMLFGVSTGGAMLAAQYWGANNKQGVREATALTVMISGGFASLTAALFLFIPEAIMRFATQSLDVIALGSDYLQIIAFNLLGAAFVISMAVGLRAMHQPGVSTLFSGIGIVANMFLNWILIFGKFGLPEMGIKGAAWATLLSGAIELVLLGSYLYGRNHLLAFNFSTIKSVCNQKDIFRFLKLSLPITFNHLAWAGGIFVYHAIIGQLGVNGLAAISVITPIESLSLAMLIGISSASAVFIGNLLGANKNDEAYLKAWAFTLVNLVCALATVLLMFVIKQPLLSLFSGLTPDVRNLTEHFFDIFAIVLVLKSIPIVMIVGVLRAGGDIKFCFYQDIIAQWVIGIPVTAFCAFVLHWPIEWVYALLGLEELVKWFASSFRVYSRRWINNLVA</sequence>
<dbReference type="AlphaFoldDB" id="A0A0U1P5M8"/>
<evidence type="ECO:0000313" key="11">
    <source>
        <dbReference type="Proteomes" id="UP000030675"/>
    </source>
</evidence>
<dbReference type="PANTHER" id="PTHR42925:SF2">
    <property type="entry name" value="NA+ DRIVEN MULTIDRUG EFFLUX PUMP"/>
    <property type="match status" value="1"/>
</dbReference>
<accession>A0A0U1P5M8</accession>
<dbReference type="InterPro" id="IPR048279">
    <property type="entry name" value="MdtK-like"/>
</dbReference>
<comment type="subcellular location">
    <subcellularLocation>
        <location evidence="1">Cell inner membrane</location>
        <topology evidence="1">Multi-pass membrane protein</topology>
    </subcellularLocation>
</comment>
<proteinExistence type="predicted"/>
<dbReference type="RefSeq" id="WP_023932375.1">
    <property type="nucleotide sequence ID" value="NZ_DF196819.1"/>
</dbReference>
<feature type="transmembrane region" description="Helical" evidence="9">
    <location>
        <begin position="321"/>
        <end position="342"/>
    </location>
</feature>
<reference evidence="11" key="1">
    <citation type="submission" date="2012-12" db="EMBL/GenBank/DDBJ databases">
        <title>Genome Sequence of Photobacterium leiognathi lrivu.4.1.</title>
        <authorList>
            <person name="Urbanczyk H."/>
            <person name="Ogura Y."/>
            <person name="Hayashi T."/>
            <person name="Dunlap P.V."/>
        </authorList>
    </citation>
    <scope>NUCLEOTIDE SEQUENCE [LARGE SCALE GENOMIC DNA]</scope>
    <source>
        <strain evidence="11">lrivu.4.1</strain>
    </source>
</reference>
<evidence type="ECO:0000256" key="3">
    <source>
        <dbReference type="ARBA" id="ARBA00022448"/>
    </source>
</evidence>
<evidence type="ECO:0000256" key="1">
    <source>
        <dbReference type="ARBA" id="ARBA00004429"/>
    </source>
</evidence>
<evidence type="ECO:0000256" key="6">
    <source>
        <dbReference type="ARBA" id="ARBA00022989"/>
    </source>
</evidence>
<evidence type="ECO:0000256" key="7">
    <source>
        <dbReference type="ARBA" id="ARBA00023136"/>
    </source>
</evidence>
<organism evidence="10 11">
    <name type="scientific">Photobacterium leiognathi lrivu.4.1</name>
    <dbReference type="NCBI Taxonomy" id="1248232"/>
    <lineage>
        <taxon>Bacteria</taxon>
        <taxon>Pseudomonadati</taxon>
        <taxon>Pseudomonadota</taxon>
        <taxon>Gammaproteobacteria</taxon>
        <taxon>Vibrionales</taxon>
        <taxon>Vibrionaceae</taxon>
        <taxon>Photobacterium</taxon>
    </lineage>
</organism>
<dbReference type="InterPro" id="IPR002528">
    <property type="entry name" value="MATE_fam"/>
</dbReference>
<feature type="transmembrane region" description="Helical" evidence="9">
    <location>
        <begin position="12"/>
        <end position="30"/>
    </location>
</feature>
<feature type="transmembrane region" description="Helical" evidence="9">
    <location>
        <begin position="199"/>
        <end position="219"/>
    </location>
</feature>
<evidence type="ECO:0000256" key="2">
    <source>
        <dbReference type="ARBA" id="ARBA00013489"/>
    </source>
</evidence>
<dbReference type="Proteomes" id="UP000030675">
    <property type="component" value="Unassembled WGS sequence"/>
</dbReference>
<feature type="transmembrane region" description="Helical" evidence="9">
    <location>
        <begin position="400"/>
        <end position="422"/>
    </location>
</feature>
<dbReference type="HOGENOM" id="CLU_012893_5_1_6"/>
<feature type="transmembrane region" description="Helical" evidence="9">
    <location>
        <begin position="95"/>
        <end position="116"/>
    </location>
</feature>
<gene>
    <name evidence="10" type="ORF">PLEI_1523</name>
</gene>
<keyword evidence="5 9" id="KW-0812">Transmembrane</keyword>
<keyword evidence="4" id="KW-1003">Cell membrane</keyword>
<dbReference type="GO" id="GO:0015297">
    <property type="term" value="F:antiporter activity"/>
    <property type="evidence" value="ECO:0007669"/>
    <property type="project" value="InterPro"/>
</dbReference>
<evidence type="ECO:0000313" key="10">
    <source>
        <dbReference type="EMBL" id="GAD29869.1"/>
    </source>
</evidence>
<dbReference type="CDD" id="cd13134">
    <property type="entry name" value="MATE_like_8"/>
    <property type="match status" value="1"/>
</dbReference>
<name>A0A0U1P5M8_PHOLE</name>
<feature type="transmembrane region" description="Helical" evidence="9">
    <location>
        <begin position="136"/>
        <end position="156"/>
    </location>
</feature>
<dbReference type="eggNOG" id="COG0534">
    <property type="taxonomic scope" value="Bacteria"/>
</dbReference>
<evidence type="ECO:0000256" key="4">
    <source>
        <dbReference type="ARBA" id="ARBA00022475"/>
    </source>
</evidence>
<evidence type="ECO:0000256" key="5">
    <source>
        <dbReference type="ARBA" id="ARBA00022692"/>
    </source>
</evidence>
<feature type="transmembrane region" description="Helical" evidence="9">
    <location>
        <begin position="367"/>
        <end position="388"/>
    </location>
</feature>
<dbReference type="NCBIfam" id="TIGR00797">
    <property type="entry name" value="matE"/>
    <property type="match status" value="1"/>
</dbReference>
<evidence type="ECO:0000256" key="8">
    <source>
        <dbReference type="ARBA" id="ARBA00030855"/>
    </source>
</evidence>
<protein>
    <recommendedName>
        <fullName evidence="2">Multidrug resistance protein NorM</fullName>
    </recommendedName>
    <alternativeName>
        <fullName evidence="8">Na(+)/drug antiporter</fullName>
    </alternativeName>
</protein>
<dbReference type="PANTHER" id="PTHR42925">
    <property type="entry name" value="MULTIDRUG AND TOXIN EFFLUX PROTEIN MATE FAMILY"/>
    <property type="match status" value="1"/>
</dbReference>
<feature type="transmembrane region" description="Helical" evidence="9">
    <location>
        <begin position="168"/>
        <end position="187"/>
    </location>
</feature>
<feature type="transmembrane region" description="Helical" evidence="9">
    <location>
        <begin position="50"/>
        <end position="83"/>
    </location>
</feature>
<keyword evidence="7 9" id="KW-0472">Membrane</keyword>
<dbReference type="InterPro" id="IPR047135">
    <property type="entry name" value="YsiQ"/>
</dbReference>
<dbReference type="Pfam" id="PF01554">
    <property type="entry name" value="MatE"/>
    <property type="match status" value="2"/>
</dbReference>
<dbReference type="GO" id="GO:0042910">
    <property type="term" value="F:xenobiotic transmembrane transporter activity"/>
    <property type="evidence" value="ECO:0007669"/>
    <property type="project" value="InterPro"/>
</dbReference>